<reference evidence="2" key="1">
    <citation type="journal article" date="2019" name="Int. J. Syst. Evol. Microbiol.">
        <title>The Global Catalogue of Microorganisms (GCM) 10K type strain sequencing project: providing services to taxonomists for standard genome sequencing and annotation.</title>
        <authorList>
            <consortium name="The Broad Institute Genomics Platform"/>
            <consortium name="The Broad Institute Genome Sequencing Center for Infectious Disease"/>
            <person name="Wu L."/>
            <person name="Ma J."/>
        </authorList>
    </citation>
    <scope>NUCLEOTIDE SEQUENCE [LARGE SCALE GENOMIC DNA]</scope>
    <source>
        <strain evidence="2">JCM 13250</strain>
    </source>
</reference>
<comment type="caution">
    <text evidence="1">The sequence shown here is derived from an EMBL/GenBank/DDBJ whole genome shotgun (WGS) entry which is preliminary data.</text>
</comment>
<dbReference type="Proteomes" id="UP001500218">
    <property type="component" value="Unassembled WGS sequence"/>
</dbReference>
<proteinExistence type="predicted"/>
<evidence type="ECO:0000313" key="2">
    <source>
        <dbReference type="Proteomes" id="UP001500218"/>
    </source>
</evidence>
<organism evidence="1 2">
    <name type="scientific">Luedemannella flava</name>
    <dbReference type="NCBI Taxonomy" id="349316"/>
    <lineage>
        <taxon>Bacteria</taxon>
        <taxon>Bacillati</taxon>
        <taxon>Actinomycetota</taxon>
        <taxon>Actinomycetes</taxon>
        <taxon>Micromonosporales</taxon>
        <taxon>Micromonosporaceae</taxon>
        <taxon>Luedemannella</taxon>
    </lineage>
</organism>
<accession>A0ABP4Z1V6</accession>
<name>A0ABP4Z1V6_9ACTN</name>
<sequence length="75" mass="8151">MSCVERWLDTDHLRRAADTAGGQDAFDASIGGMLGVEHQQPKIHVGRCGYPVRGKVCREPGQHTDQQADPFASST</sequence>
<protein>
    <submittedName>
        <fullName evidence="1">Uncharacterized protein</fullName>
    </submittedName>
</protein>
<keyword evidence="2" id="KW-1185">Reference proteome</keyword>
<dbReference type="EMBL" id="BAAALT010000286">
    <property type="protein sequence ID" value="GAA1834894.1"/>
    <property type="molecule type" value="Genomic_DNA"/>
</dbReference>
<dbReference type="RefSeq" id="WP_344140087.1">
    <property type="nucleotide sequence ID" value="NZ_BAAALT010000286.1"/>
</dbReference>
<gene>
    <name evidence="1" type="ORF">GCM10009682_61430</name>
</gene>
<evidence type="ECO:0000313" key="1">
    <source>
        <dbReference type="EMBL" id="GAA1834894.1"/>
    </source>
</evidence>